<gene>
    <name evidence="5" type="ORF">DCC35_20125</name>
</gene>
<dbReference type="PANTHER" id="PTHR30069">
    <property type="entry name" value="TONB-DEPENDENT OUTER MEMBRANE RECEPTOR"/>
    <property type="match status" value="1"/>
</dbReference>
<dbReference type="SUPFAM" id="SSF56935">
    <property type="entry name" value="Porins"/>
    <property type="match status" value="1"/>
</dbReference>
<keyword evidence="2" id="KW-0812">Transmembrane</keyword>
<dbReference type="EMBL" id="CP028923">
    <property type="protein sequence ID" value="QCK16875.1"/>
    <property type="molecule type" value="Genomic_DNA"/>
</dbReference>
<comment type="subcellular location">
    <subcellularLocation>
        <location evidence="2">Cell outer membrane</location>
        <topology evidence="2">Multi-pass membrane protein</topology>
    </subcellularLocation>
</comment>
<evidence type="ECO:0000313" key="5">
    <source>
        <dbReference type="EMBL" id="QCK16875.1"/>
    </source>
</evidence>
<evidence type="ECO:0000313" key="6">
    <source>
        <dbReference type="Proteomes" id="UP000298616"/>
    </source>
</evidence>
<organism evidence="5 6">
    <name type="scientific">Mangrovivirga cuniculi</name>
    <dbReference type="NCBI Taxonomy" id="2715131"/>
    <lineage>
        <taxon>Bacteria</taxon>
        <taxon>Pseudomonadati</taxon>
        <taxon>Bacteroidota</taxon>
        <taxon>Cytophagia</taxon>
        <taxon>Cytophagales</taxon>
        <taxon>Mangrovivirgaceae</taxon>
        <taxon>Mangrovivirga</taxon>
    </lineage>
</organism>
<dbReference type="InterPro" id="IPR012910">
    <property type="entry name" value="Plug_dom"/>
</dbReference>
<dbReference type="PROSITE" id="PS52016">
    <property type="entry name" value="TONB_DEPENDENT_REC_3"/>
    <property type="match status" value="1"/>
</dbReference>
<dbReference type="RefSeq" id="WP_137092468.1">
    <property type="nucleotide sequence ID" value="NZ_CP028923.1"/>
</dbReference>
<dbReference type="Pfam" id="PF07715">
    <property type="entry name" value="Plug"/>
    <property type="match status" value="1"/>
</dbReference>
<feature type="chain" id="PRO_5020656869" description="TonB-dependent receptor plug domain-containing protein" evidence="3">
    <location>
        <begin position="22"/>
        <end position="247"/>
    </location>
</feature>
<evidence type="ECO:0000256" key="1">
    <source>
        <dbReference type="ARBA" id="ARBA00022729"/>
    </source>
</evidence>
<keyword evidence="1 3" id="KW-0732">Signal</keyword>
<reference evidence="5 6" key="1">
    <citation type="submission" date="2018-04" db="EMBL/GenBank/DDBJ databases">
        <title>Complete genome uncultured novel isolate.</title>
        <authorList>
            <person name="Merlino G."/>
        </authorList>
    </citation>
    <scope>NUCLEOTIDE SEQUENCE [LARGE SCALE GENOMIC DNA]</scope>
    <source>
        <strain evidence="6">R1DC9</strain>
    </source>
</reference>
<keyword evidence="2" id="KW-1134">Transmembrane beta strand</keyword>
<dbReference type="InterPro" id="IPR037066">
    <property type="entry name" value="Plug_dom_sf"/>
</dbReference>
<dbReference type="Pfam" id="PF13715">
    <property type="entry name" value="CarbopepD_reg_2"/>
    <property type="match status" value="1"/>
</dbReference>
<keyword evidence="2" id="KW-0813">Transport</keyword>
<name>A0A4D7K1P5_9BACT</name>
<dbReference type="SUPFAM" id="SSF49464">
    <property type="entry name" value="Carboxypeptidase regulatory domain-like"/>
    <property type="match status" value="1"/>
</dbReference>
<sequence>MKNKLLFICLLLIAGIEPILAQYTVSGKVVDAENDEGMAGVNVFIEDTRTGVITETDGTFSFKIENDESVNLMFTFIGFETVTKTVPGGSDINLGTISMSPSIQEMDEVVVSVTRKPEKITEAPASISVIDSEDLDLMPTYNIGEFLNKVQGIEAVRSGVIGVGINARGFNSAFNVRMLQLNDGRNGMLPGGTGLPAGIYNTIIKEDIERVEVVVGPASALYGPNAHAGVINTITKDPGLLKELLLY</sequence>
<feature type="domain" description="TonB-dependent receptor plug" evidence="4">
    <location>
        <begin position="121"/>
        <end position="230"/>
    </location>
</feature>
<dbReference type="OrthoDB" id="1109208at2"/>
<dbReference type="InterPro" id="IPR039426">
    <property type="entry name" value="TonB-dep_rcpt-like"/>
</dbReference>
<proteinExistence type="inferred from homology"/>
<dbReference type="GO" id="GO:0015344">
    <property type="term" value="F:siderophore uptake transmembrane transporter activity"/>
    <property type="evidence" value="ECO:0007669"/>
    <property type="project" value="TreeGrafter"/>
</dbReference>
<dbReference type="Gene3D" id="2.60.40.1120">
    <property type="entry name" value="Carboxypeptidase-like, regulatory domain"/>
    <property type="match status" value="1"/>
</dbReference>
<evidence type="ECO:0000256" key="2">
    <source>
        <dbReference type="PROSITE-ProRule" id="PRU01360"/>
    </source>
</evidence>
<dbReference type="Proteomes" id="UP000298616">
    <property type="component" value="Chromosome"/>
</dbReference>
<keyword evidence="6" id="KW-1185">Reference proteome</keyword>
<keyword evidence="2" id="KW-0998">Cell outer membrane</keyword>
<dbReference type="Gene3D" id="2.170.130.10">
    <property type="entry name" value="TonB-dependent receptor, plug domain"/>
    <property type="match status" value="1"/>
</dbReference>
<feature type="signal peptide" evidence="3">
    <location>
        <begin position="1"/>
        <end position="21"/>
    </location>
</feature>
<dbReference type="InterPro" id="IPR008969">
    <property type="entry name" value="CarboxyPept-like_regulatory"/>
</dbReference>
<keyword evidence="2" id="KW-0472">Membrane</keyword>
<comment type="similarity">
    <text evidence="2">Belongs to the TonB-dependent receptor family.</text>
</comment>
<protein>
    <recommendedName>
        <fullName evidence="4">TonB-dependent receptor plug domain-containing protein</fullName>
    </recommendedName>
</protein>
<evidence type="ECO:0000259" key="4">
    <source>
        <dbReference type="Pfam" id="PF07715"/>
    </source>
</evidence>
<dbReference type="PANTHER" id="PTHR30069:SF29">
    <property type="entry name" value="HEMOGLOBIN AND HEMOGLOBIN-HAPTOGLOBIN-BINDING PROTEIN 1-RELATED"/>
    <property type="match status" value="1"/>
</dbReference>
<dbReference type="GO" id="GO:0044718">
    <property type="term" value="P:siderophore transmembrane transport"/>
    <property type="evidence" value="ECO:0007669"/>
    <property type="project" value="TreeGrafter"/>
</dbReference>
<dbReference type="AlphaFoldDB" id="A0A4D7K1P5"/>
<evidence type="ECO:0000256" key="3">
    <source>
        <dbReference type="SAM" id="SignalP"/>
    </source>
</evidence>
<dbReference type="GO" id="GO:0009279">
    <property type="term" value="C:cell outer membrane"/>
    <property type="evidence" value="ECO:0007669"/>
    <property type="project" value="UniProtKB-SubCell"/>
</dbReference>
<accession>A0A4D7K1P5</accession>
<dbReference type="KEGG" id="fpf:DCC35_20125"/>